<dbReference type="RefSeq" id="WP_283224861.1">
    <property type="nucleotide sequence ID" value="NZ_JASGBH010000008.1"/>
</dbReference>
<feature type="transmembrane region" description="Helical" evidence="6">
    <location>
        <begin position="204"/>
        <end position="224"/>
    </location>
</feature>
<evidence type="ECO:0000313" key="8">
    <source>
        <dbReference type="EMBL" id="MDI9234498.1"/>
    </source>
</evidence>
<protein>
    <submittedName>
        <fullName evidence="8">Cytochrome b/b6 domain-containing protein</fullName>
    </submittedName>
</protein>
<feature type="transmembrane region" description="Helical" evidence="6">
    <location>
        <begin position="47"/>
        <end position="68"/>
    </location>
</feature>
<evidence type="ECO:0000256" key="3">
    <source>
        <dbReference type="ARBA" id="ARBA00022692"/>
    </source>
</evidence>
<dbReference type="Pfam" id="PF01292">
    <property type="entry name" value="Ni_hydr_CYTB"/>
    <property type="match status" value="1"/>
</dbReference>
<dbReference type="Gene3D" id="1.20.950.20">
    <property type="entry name" value="Transmembrane di-heme cytochromes, Chain C"/>
    <property type="match status" value="1"/>
</dbReference>
<proteinExistence type="predicted"/>
<dbReference type="Proteomes" id="UP001431902">
    <property type="component" value="Unassembled WGS sequence"/>
</dbReference>
<gene>
    <name evidence="8" type="ORF">QLQ16_11715</name>
</gene>
<keyword evidence="9" id="KW-1185">Reference proteome</keyword>
<comment type="caution">
    <text evidence="8">The sequence shown here is derived from an EMBL/GenBank/DDBJ whole genome shotgun (WGS) entry which is preliminary data.</text>
</comment>
<feature type="transmembrane region" description="Helical" evidence="6">
    <location>
        <begin position="100"/>
        <end position="121"/>
    </location>
</feature>
<keyword evidence="3 6" id="KW-0812">Transmembrane</keyword>
<feature type="domain" description="Cytochrome b561 bacterial/Ni-hydrogenase" evidence="7">
    <location>
        <begin position="12"/>
        <end position="185"/>
    </location>
</feature>
<evidence type="ECO:0000256" key="5">
    <source>
        <dbReference type="ARBA" id="ARBA00023136"/>
    </source>
</evidence>
<keyword evidence="4 6" id="KW-1133">Transmembrane helix</keyword>
<dbReference type="PANTHER" id="PTHR30485">
    <property type="entry name" value="NI/FE-HYDROGENASE 1 B-TYPE CYTOCHROME SUBUNIT"/>
    <property type="match status" value="1"/>
</dbReference>
<organism evidence="8 9">
    <name type="scientific">Limnohabitans lacus</name>
    <dbReference type="NCBI Taxonomy" id="3045173"/>
    <lineage>
        <taxon>Bacteria</taxon>
        <taxon>Pseudomonadati</taxon>
        <taxon>Pseudomonadota</taxon>
        <taxon>Betaproteobacteria</taxon>
        <taxon>Burkholderiales</taxon>
        <taxon>Comamonadaceae</taxon>
        <taxon>Limnohabitans</taxon>
    </lineage>
</organism>
<name>A0ABT6X922_9BURK</name>
<keyword evidence="2" id="KW-1003">Cell membrane</keyword>
<evidence type="ECO:0000256" key="1">
    <source>
        <dbReference type="ARBA" id="ARBA00004651"/>
    </source>
</evidence>
<evidence type="ECO:0000259" key="7">
    <source>
        <dbReference type="Pfam" id="PF01292"/>
    </source>
</evidence>
<reference evidence="8" key="1">
    <citation type="submission" date="2023-05" db="EMBL/GenBank/DDBJ databases">
        <title>Limnohabitans sp. strain HM2-2 Genome sequencing and assembly.</title>
        <authorList>
            <person name="Jung Y."/>
        </authorList>
    </citation>
    <scope>NUCLEOTIDE SEQUENCE</scope>
    <source>
        <strain evidence="8">HM2-2</strain>
    </source>
</reference>
<feature type="transmembrane region" description="Helical" evidence="6">
    <location>
        <begin position="154"/>
        <end position="172"/>
    </location>
</feature>
<dbReference type="InterPro" id="IPR051542">
    <property type="entry name" value="Hydrogenase_cytochrome"/>
</dbReference>
<dbReference type="InterPro" id="IPR011577">
    <property type="entry name" value="Cyt_b561_bac/Ni-Hgenase"/>
</dbReference>
<dbReference type="SUPFAM" id="SSF81342">
    <property type="entry name" value="Transmembrane di-heme cytochromes"/>
    <property type="match status" value="1"/>
</dbReference>
<dbReference type="EMBL" id="JASGBH010000008">
    <property type="protein sequence ID" value="MDI9234498.1"/>
    <property type="molecule type" value="Genomic_DNA"/>
</dbReference>
<comment type="subcellular location">
    <subcellularLocation>
        <location evidence="1">Cell membrane</location>
        <topology evidence="1">Multi-pass membrane protein</topology>
    </subcellularLocation>
</comment>
<evidence type="ECO:0000313" key="9">
    <source>
        <dbReference type="Proteomes" id="UP001431902"/>
    </source>
</evidence>
<feature type="transmembrane region" description="Helical" evidence="6">
    <location>
        <begin position="18"/>
        <end position="35"/>
    </location>
</feature>
<dbReference type="InterPro" id="IPR016174">
    <property type="entry name" value="Di-haem_cyt_TM"/>
</dbReference>
<keyword evidence="5 6" id="KW-0472">Membrane</keyword>
<dbReference type="PANTHER" id="PTHR30485:SF2">
    <property type="entry name" value="BLL0597 PROTEIN"/>
    <property type="match status" value="1"/>
</dbReference>
<evidence type="ECO:0000256" key="6">
    <source>
        <dbReference type="SAM" id="Phobius"/>
    </source>
</evidence>
<evidence type="ECO:0000256" key="4">
    <source>
        <dbReference type="ARBA" id="ARBA00022989"/>
    </source>
</evidence>
<sequence length="225" mass="24808">MSTPSTVTVRIWDLPTRVFHWALAICVFLLLITGTMGGNAMTWHFRLGYAVMTLLLFRMVWGIVGGHWSQWRRLPLSPSLIRAYLKGRSDLAHVAGHNPMGSWSVLAMLFILILQVSSGLVSDDEIANAGPLSSRVSGAWVSLATQWHKSPGKWIIVALVALHLLAILWYRWRKGQSLMGPMWHGDKQLPRGLSQSVDNWSTRLGAIVILGLCATGVGYVIGLGS</sequence>
<accession>A0ABT6X922</accession>
<evidence type="ECO:0000256" key="2">
    <source>
        <dbReference type="ARBA" id="ARBA00022475"/>
    </source>
</evidence>